<dbReference type="KEGG" id="pstg:E8M01_30105"/>
<dbReference type="SUPFAM" id="SSF52096">
    <property type="entry name" value="ClpP/crotonase"/>
    <property type="match status" value="1"/>
</dbReference>
<evidence type="ECO:0000256" key="1">
    <source>
        <dbReference type="SAM" id="MobiDB-lite"/>
    </source>
</evidence>
<evidence type="ECO:0000256" key="2">
    <source>
        <dbReference type="SAM" id="SignalP"/>
    </source>
</evidence>
<accession>A0A4D7BBT9</accession>
<feature type="chain" id="PRO_5020451833" evidence="2">
    <location>
        <begin position="22"/>
        <end position="241"/>
    </location>
</feature>
<evidence type="ECO:0000313" key="4">
    <source>
        <dbReference type="Proteomes" id="UP000298781"/>
    </source>
</evidence>
<dbReference type="Proteomes" id="UP000298781">
    <property type="component" value="Chromosome"/>
</dbReference>
<feature type="compositionally biased region" description="Pro residues" evidence="1">
    <location>
        <begin position="20"/>
        <end position="29"/>
    </location>
</feature>
<name>A0A4D7BBT9_9HYPH</name>
<dbReference type="EMBL" id="CP039690">
    <property type="protein sequence ID" value="QCI68113.1"/>
    <property type="molecule type" value="Genomic_DNA"/>
</dbReference>
<keyword evidence="2" id="KW-0732">Signal</keyword>
<proteinExistence type="predicted"/>
<feature type="region of interest" description="Disordered" evidence="1">
    <location>
        <begin position="20"/>
        <end position="44"/>
    </location>
</feature>
<dbReference type="AlphaFoldDB" id="A0A4D7BBT9"/>
<feature type="signal peptide" evidence="2">
    <location>
        <begin position="1"/>
        <end position="21"/>
    </location>
</feature>
<protein>
    <submittedName>
        <fullName evidence="3">Uncharacterized protein</fullName>
    </submittedName>
</protein>
<organism evidence="3 4">
    <name type="scientific">Phreatobacter stygius</name>
    <dbReference type="NCBI Taxonomy" id="1940610"/>
    <lineage>
        <taxon>Bacteria</taxon>
        <taxon>Pseudomonadati</taxon>
        <taxon>Pseudomonadota</taxon>
        <taxon>Alphaproteobacteria</taxon>
        <taxon>Hyphomicrobiales</taxon>
        <taxon>Phreatobacteraceae</taxon>
        <taxon>Phreatobacter</taxon>
    </lineage>
</organism>
<dbReference type="InterPro" id="IPR029045">
    <property type="entry name" value="ClpP/crotonase-like_dom_sf"/>
</dbReference>
<reference evidence="3 4" key="1">
    <citation type="submission" date="2019-04" db="EMBL/GenBank/DDBJ databases">
        <title>Phreatobacter aquaticus sp. nov.</title>
        <authorList>
            <person name="Choi A."/>
        </authorList>
    </citation>
    <scope>NUCLEOTIDE SEQUENCE [LARGE SCALE GENOMIC DNA]</scope>
    <source>
        <strain evidence="3 4">KCTC 52518</strain>
    </source>
</reference>
<evidence type="ECO:0000313" key="3">
    <source>
        <dbReference type="EMBL" id="QCI68113.1"/>
    </source>
</evidence>
<dbReference type="RefSeq" id="WP_136963533.1">
    <property type="nucleotide sequence ID" value="NZ_CP039690.1"/>
</dbReference>
<keyword evidence="4" id="KW-1185">Reference proteome</keyword>
<dbReference type="OrthoDB" id="5936191at2"/>
<sequence>MTLALLAGLAASLWPVPPAHAQPAPPPATPGEALSPAPAPRAAQPAMTPMTFTRMTGTPGACGQGCSEWIAAEGVILPGTVVTFAALVQQLGTARPPIAIHSEGGLVDVSMALGRIVRRARLDTIVARTERSGETPTLALDGVCYGSCLYLLVAGVQRAAAPGAVISISPIDFRHPAGGALPDALRQKLIAATLERVRGYFGDMGLDPALGGLMDGEQHDAFYPERGILEGYGIITRDQGF</sequence>
<gene>
    <name evidence="3" type="ORF">E8M01_30105</name>
</gene>